<dbReference type="InterPro" id="IPR005946">
    <property type="entry name" value="Rib-P_diPkinase"/>
</dbReference>
<dbReference type="FunFam" id="3.40.50.2020:FF:000007">
    <property type="entry name" value="Ribose-phosphate pyrophosphokinase"/>
    <property type="match status" value="1"/>
</dbReference>
<accession>A0A2M6XTL4</accession>
<feature type="domain" description="Ribose-phosphate pyrophosphokinase N-terminal" evidence="12">
    <location>
        <begin position="5"/>
        <end position="119"/>
    </location>
</feature>
<dbReference type="GO" id="GO:0006015">
    <property type="term" value="P:5-phosphoribose 1-diphosphate biosynthetic process"/>
    <property type="evidence" value="ECO:0007669"/>
    <property type="project" value="TreeGrafter"/>
</dbReference>
<gene>
    <name evidence="13" type="ORF">COT27_00335</name>
</gene>
<evidence type="ECO:0000256" key="4">
    <source>
        <dbReference type="ARBA" id="ARBA00022727"/>
    </source>
</evidence>
<dbReference type="SUPFAM" id="SSF53271">
    <property type="entry name" value="PRTase-like"/>
    <property type="match status" value="1"/>
</dbReference>
<dbReference type="GO" id="GO:0006164">
    <property type="term" value="P:purine nucleotide biosynthetic process"/>
    <property type="evidence" value="ECO:0007669"/>
    <property type="project" value="TreeGrafter"/>
</dbReference>
<dbReference type="InterPro" id="IPR029099">
    <property type="entry name" value="Pribosyltran_N"/>
</dbReference>
<protein>
    <recommendedName>
        <fullName evidence="1">ribose-phosphate diphosphokinase</fullName>
        <ecNumber evidence="1">2.7.6.1</ecNumber>
    </recommendedName>
</protein>
<dbReference type="PANTHER" id="PTHR10210:SF32">
    <property type="entry name" value="RIBOSE-PHOSPHATE PYROPHOSPHOKINASE 2"/>
    <property type="match status" value="1"/>
</dbReference>
<name>A0A2M6XTL4_9BACT</name>
<dbReference type="Pfam" id="PF13793">
    <property type="entry name" value="Pribosyltran_N"/>
    <property type="match status" value="1"/>
</dbReference>
<dbReference type="GO" id="GO:0004749">
    <property type="term" value="F:ribose phosphate diphosphokinase activity"/>
    <property type="evidence" value="ECO:0007669"/>
    <property type="project" value="UniProtKB-EC"/>
</dbReference>
<comment type="similarity">
    <text evidence="10">Belongs to the ribose-phosphate pyrophosphokinase family.</text>
</comment>
<proteinExistence type="inferred from homology"/>
<evidence type="ECO:0000256" key="8">
    <source>
        <dbReference type="ARBA" id="ARBA00022842"/>
    </source>
</evidence>
<dbReference type="AlphaFoldDB" id="A0A2M6XTL4"/>
<keyword evidence="2" id="KW-0808">Transferase</keyword>
<dbReference type="NCBIfam" id="TIGR01251">
    <property type="entry name" value="ribP_PPkin"/>
    <property type="match status" value="1"/>
</dbReference>
<evidence type="ECO:0000313" key="14">
    <source>
        <dbReference type="Proteomes" id="UP000230586"/>
    </source>
</evidence>
<dbReference type="GO" id="GO:0002189">
    <property type="term" value="C:ribose phosphate diphosphokinase complex"/>
    <property type="evidence" value="ECO:0007669"/>
    <property type="project" value="TreeGrafter"/>
</dbReference>
<evidence type="ECO:0000259" key="12">
    <source>
        <dbReference type="Pfam" id="PF13793"/>
    </source>
</evidence>
<evidence type="ECO:0000256" key="2">
    <source>
        <dbReference type="ARBA" id="ARBA00022679"/>
    </source>
</evidence>
<keyword evidence="4 10" id="KW-0545">Nucleotide biosynthesis</keyword>
<reference evidence="14" key="1">
    <citation type="submission" date="2017-09" db="EMBL/GenBank/DDBJ databases">
        <title>Depth-based differentiation of microbial function through sediment-hosted aquifers and enrichment of novel symbionts in the deep terrestrial subsurface.</title>
        <authorList>
            <person name="Probst A.J."/>
            <person name="Ladd B."/>
            <person name="Jarett J.K."/>
            <person name="Geller-Mcgrath D.E."/>
            <person name="Sieber C.M.K."/>
            <person name="Emerson J.B."/>
            <person name="Anantharaman K."/>
            <person name="Thomas B.C."/>
            <person name="Malmstrom R."/>
            <person name="Stieglmeier M."/>
            <person name="Klingl A."/>
            <person name="Woyke T."/>
            <person name="Ryan C.M."/>
            <person name="Banfield J.F."/>
        </authorList>
    </citation>
    <scope>NUCLEOTIDE SEQUENCE [LARGE SCALE GENOMIC DNA]</scope>
</reference>
<evidence type="ECO:0000256" key="5">
    <source>
        <dbReference type="ARBA" id="ARBA00022741"/>
    </source>
</evidence>
<comment type="catalytic activity">
    <reaction evidence="9">
        <text>D-ribose 5-phosphate + ATP = 5-phospho-alpha-D-ribose 1-diphosphate + AMP + H(+)</text>
        <dbReference type="Rhea" id="RHEA:15609"/>
        <dbReference type="ChEBI" id="CHEBI:15378"/>
        <dbReference type="ChEBI" id="CHEBI:30616"/>
        <dbReference type="ChEBI" id="CHEBI:58017"/>
        <dbReference type="ChEBI" id="CHEBI:78346"/>
        <dbReference type="ChEBI" id="CHEBI:456215"/>
        <dbReference type="EC" id="2.7.6.1"/>
    </reaction>
</comment>
<evidence type="ECO:0000256" key="7">
    <source>
        <dbReference type="ARBA" id="ARBA00022840"/>
    </source>
</evidence>
<keyword evidence="5" id="KW-0547">Nucleotide-binding</keyword>
<dbReference type="EMBL" id="PEXX01000005">
    <property type="protein sequence ID" value="PIU10977.1"/>
    <property type="molecule type" value="Genomic_DNA"/>
</dbReference>
<dbReference type="InterPro" id="IPR000836">
    <property type="entry name" value="PRTase_dom"/>
</dbReference>
<evidence type="ECO:0000256" key="9">
    <source>
        <dbReference type="ARBA" id="ARBA00049535"/>
    </source>
</evidence>
<keyword evidence="8" id="KW-0460">Magnesium</keyword>
<keyword evidence="6" id="KW-0418">Kinase</keyword>
<dbReference type="Gene3D" id="3.40.50.2020">
    <property type="match status" value="2"/>
</dbReference>
<evidence type="ECO:0000256" key="6">
    <source>
        <dbReference type="ARBA" id="ARBA00022777"/>
    </source>
</evidence>
<dbReference type="GO" id="GO:0016301">
    <property type="term" value="F:kinase activity"/>
    <property type="evidence" value="ECO:0007669"/>
    <property type="project" value="UniProtKB-KW"/>
</dbReference>
<dbReference type="CDD" id="cd06223">
    <property type="entry name" value="PRTases_typeI"/>
    <property type="match status" value="1"/>
</dbReference>
<dbReference type="Pfam" id="PF00156">
    <property type="entry name" value="Pribosyltran"/>
    <property type="match status" value="1"/>
</dbReference>
<evidence type="ECO:0000259" key="11">
    <source>
        <dbReference type="Pfam" id="PF00156"/>
    </source>
</evidence>
<dbReference type="EC" id="2.7.6.1" evidence="1"/>
<evidence type="ECO:0000256" key="3">
    <source>
        <dbReference type="ARBA" id="ARBA00022723"/>
    </source>
</evidence>
<evidence type="ECO:0000256" key="10">
    <source>
        <dbReference type="RuleBase" id="RU004324"/>
    </source>
</evidence>
<dbReference type="GO" id="GO:0005524">
    <property type="term" value="F:ATP binding"/>
    <property type="evidence" value="ECO:0007669"/>
    <property type="project" value="UniProtKB-KW"/>
</dbReference>
<dbReference type="SMART" id="SM01400">
    <property type="entry name" value="Pribosyltran_N"/>
    <property type="match status" value="1"/>
</dbReference>
<feature type="domain" description="Phosphoribosyltransferase" evidence="11">
    <location>
        <begin position="149"/>
        <end position="261"/>
    </location>
</feature>
<evidence type="ECO:0000313" key="13">
    <source>
        <dbReference type="EMBL" id="PIU10977.1"/>
    </source>
</evidence>
<dbReference type="GO" id="GO:0005737">
    <property type="term" value="C:cytoplasm"/>
    <property type="evidence" value="ECO:0007669"/>
    <property type="project" value="TreeGrafter"/>
</dbReference>
<dbReference type="PANTHER" id="PTHR10210">
    <property type="entry name" value="RIBOSE-PHOSPHATE DIPHOSPHOKINASE FAMILY MEMBER"/>
    <property type="match status" value="1"/>
</dbReference>
<sequence>MKFFLFATHSNPNLSQKIIKKARWLRQGKCKISHYKDGEILVHIDEKVKGKKVFVLGSTFPPAENVLELIILINALKENGAQNIAVLIPYFGYGKQDRIKYSGDAMSAKLMAKIIEDAGANKIITLDFHSHRVEEYFEQTIKHLSAVGLLVDYFKKLKLGEVTIISPDQGGIKRAERFASMLGTKNFVVIDKFRPQVDQSKIIKIYGEVKNQNCVIVDDMTQTGGTLIETAKILKQKGARDIYAVLTHLVATGPAVKNLKKDKLIKKIIFTNSVEAPEGLIKSKKFEMISCEELLVKNL</sequence>
<evidence type="ECO:0000256" key="1">
    <source>
        <dbReference type="ARBA" id="ARBA00013247"/>
    </source>
</evidence>
<dbReference type="Proteomes" id="UP000230586">
    <property type="component" value="Unassembled WGS sequence"/>
</dbReference>
<dbReference type="InterPro" id="IPR029057">
    <property type="entry name" value="PRTase-like"/>
</dbReference>
<dbReference type="GO" id="GO:0000287">
    <property type="term" value="F:magnesium ion binding"/>
    <property type="evidence" value="ECO:0007669"/>
    <property type="project" value="InterPro"/>
</dbReference>
<keyword evidence="3" id="KW-0479">Metal-binding</keyword>
<keyword evidence="7" id="KW-0067">ATP-binding</keyword>
<comment type="caution">
    <text evidence="13">The sequence shown here is derived from an EMBL/GenBank/DDBJ whole genome shotgun (WGS) entry which is preliminary data.</text>
</comment>
<organism evidence="13 14">
    <name type="scientific">Candidatus Kuenenbacteria bacterium CG08_land_8_20_14_0_20_37_23</name>
    <dbReference type="NCBI Taxonomy" id="1974617"/>
    <lineage>
        <taxon>Bacteria</taxon>
        <taxon>Candidatus Kueneniibacteriota</taxon>
    </lineage>
</organism>